<dbReference type="GO" id="GO:0016747">
    <property type="term" value="F:acyltransferase activity, transferring groups other than amino-acyl groups"/>
    <property type="evidence" value="ECO:0007669"/>
    <property type="project" value="InterPro"/>
</dbReference>
<keyword evidence="1" id="KW-0808">Transferase</keyword>
<comment type="caution">
    <text evidence="4">The sequence shown here is derived from an EMBL/GenBank/DDBJ whole genome shotgun (WGS) entry which is preliminary data.</text>
</comment>
<dbReference type="Pfam" id="PF00583">
    <property type="entry name" value="Acetyltransf_1"/>
    <property type="match status" value="1"/>
</dbReference>
<name>A0A147DMU3_9MICO</name>
<dbReference type="PROSITE" id="PS51186">
    <property type="entry name" value="GNAT"/>
    <property type="match status" value="1"/>
</dbReference>
<dbReference type="PATRIC" id="fig|465820.4.peg.3179"/>
<protein>
    <recommendedName>
        <fullName evidence="3">N-acetyltransferase domain-containing protein</fullName>
    </recommendedName>
</protein>
<proteinExistence type="predicted"/>
<dbReference type="AlphaFoldDB" id="A0A147DMU3"/>
<evidence type="ECO:0000256" key="1">
    <source>
        <dbReference type="ARBA" id="ARBA00022679"/>
    </source>
</evidence>
<accession>A0A147DMU3</accession>
<dbReference type="InterPro" id="IPR016181">
    <property type="entry name" value="Acyl_CoA_acyltransferase"/>
</dbReference>
<organism evidence="4 5">
    <name type="scientific">Curtobacterium oceanosedimentum</name>
    <dbReference type="NCBI Taxonomy" id="465820"/>
    <lineage>
        <taxon>Bacteria</taxon>
        <taxon>Bacillati</taxon>
        <taxon>Actinomycetota</taxon>
        <taxon>Actinomycetes</taxon>
        <taxon>Micrococcales</taxon>
        <taxon>Microbacteriaceae</taxon>
        <taxon>Curtobacterium</taxon>
    </lineage>
</organism>
<evidence type="ECO:0000313" key="5">
    <source>
        <dbReference type="Proteomes" id="UP000072763"/>
    </source>
</evidence>
<gene>
    <name evidence="4" type="ORF">NS359_14055</name>
</gene>
<dbReference type="PANTHER" id="PTHR43877">
    <property type="entry name" value="AMINOALKYLPHOSPHONATE N-ACETYLTRANSFERASE-RELATED-RELATED"/>
    <property type="match status" value="1"/>
</dbReference>
<dbReference type="STRING" id="465820.NS263_14655"/>
<dbReference type="Proteomes" id="UP000072763">
    <property type="component" value="Unassembled WGS sequence"/>
</dbReference>
<evidence type="ECO:0000313" key="4">
    <source>
        <dbReference type="EMBL" id="KTR49793.1"/>
    </source>
</evidence>
<reference evidence="4 5" key="1">
    <citation type="journal article" date="2016" name="Front. Microbiol.">
        <title>Genomic Resource of Rice Seed Associated Bacteria.</title>
        <authorList>
            <person name="Midha S."/>
            <person name="Bansal K."/>
            <person name="Sharma S."/>
            <person name="Kumar N."/>
            <person name="Patil P.P."/>
            <person name="Chaudhry V."/>
            <person name="Patil P.B."/>
        </authorList>
    </citation>
    <scope>NUCLEOTIDE SEQUENCE [LARGE SCALE GENOMIC DNA]</scope>
    <source>
        <strain evidence="4 5">NS359</strain>
    </source>
</reference>
<sequence length="146" mass="16000">MTLTAESITTWSDTDVADVTALVRLLGHVVDEPAMRARLERLVPEAGHRTWLVRGEDGRAMAVAGAQVTWSYASDEPTAQLLLLVVDPSARRHGTGSALIDVFETWATEQGAHRLSAVSAAATDSAHRFYQKRGYHEAGVRYTKLR</sequence>
<dbReference type="EMBL" id="LDRC01000082">
    <property type="protein sequence ID" value="KTR49793.1"/>
    <property type="molecule type" value="Genomic_DNA"/>
</dbReference>
<feature type="domain" description="N-acetyltransferase" evidence="3">
    <location>
        <begin position="8"/>
        <end position="146"/>
    </location>
</feature>
<dbReference type="RefSeq" id="WP_058750544.1">
    <property type="nucleotide sequence ID" value="NZ_LDRC01000082.1"/>
</dbReference>
<keyword evidence="2" id="KW-0012">Acyltransferase</keyword>
<dbReference type="SUPFAM" id="SSF55729">
    <property type="entry name" value="Acyl-CoA N-acyltransferases (Nat)"/>
    <property type="match status" value="1"/>
</dbReference>
<dbReference type="InterPro" id="IPR000182">
    <property type="entry name" value="GNAT_dom"/>
</dbReference>
<dbReference type="InterPro" id="IPR050832">
    <property type="entry name" value="Bact_Acetyltransf"/>
</dbReference>
<dbReference type="OrthoDB" id="4793359at2"/>
<evidence type="ECO:0000259" key="3">
    <source>
        <dbReference type="PROSITE" id="PS51186"/>
    </source>
</evidence>
<evidence type="ECO:0000256" key="2">
    <source>
        <dbReference type="ARBA" id="ARBA00023315"/>
    </source>
</evidence>
<dbReference type="CDD" id="cd04301">
    <property type="entry name" value="NAT_SF"/>
    <property type="match status" value="1"/>
</dbReference>
<dbReference type="Gene3D" id="3.40.630.30">
    <property type="match status" value="1"/>
</dbReference>